<dbReference type="AlphaFoldDB" id="A0A150LG87"/>
<dbReference type="InterPro" id="IPR014819">
    <property type="entry name" value="PriCT_2"/>
</dbReference>
<dbReference type="SUPFAM" id="SSF52540">
    <property type="entry name" value="P-loop containing nucleoside triphosphate hydrolases"/>
    <property type="match status" value="1"/>
</dbReference>
<evidence type="ECO:0000259" key="5">
    <source>
        <dbReference type="PROSITE" id="PS51192"/>
    </source>
</evidence>
<evidence type="ECO:0000256" key="3">
    <source>
        <dbReference type="ARBA" id="ARBA00022840"/>
    </source>
</evidence>
<evidence type="ECO:0000256" key="4">
    <source>
        <dbReference type="SAM" id="MobiDB-lite"/>
    </source>
</evidence>
<dbReference type="Proteomes" id="UP000075666">
    <property type="component" value="Unassembled WGS sequence"/>
</dbReference>
<dbReference type="STRING" id="46224.B4102_0109"/>
<dbReference type="Pfam" id="PF04851">
    <property type="entry name" value="ResIII"/>
    <property type="match status" value="1"/>
</dbReference>
<evidence type="ECO:0000313" key="7">
    <source>
        <dbReference type="Proteomes" id="UP000075666"/>
    </source>
</evidence>
<protein>
    <recommendedName>
        <fullName evidence="5">Helicase ATP-binding domain-containing protein</fullName>
    </recommendedName>
</protein>
<dbReference type="RefSeq" id="WP_066226745.1">
    <property type="nucleotide sequence ID" value="NZ_JARMRX010000009.1"/>
</dbReference>
<dbReference type="GO" id="GO:0016817">
    <property type="term" value="F:hydrolase activity, acting on acid anhydrides"/>
    <property type="evidence" value="ECO:0007669"/>
    <property type="project" value="InterPro"/>
</dbReference>
<dbReference type="InterPro" id="IPR006935">
    <property type="entry name" value="Helicase/UvrB_N"/>
</dbReference>
<dbReference type="InterPro" id="IPR001650">
    <property type="entry name" value="Helicase_C-like"/>
</dbReference>
<keyword evidence="7" id="KW-1185">Reference proteome</keyword>
<dbReference type="InterPro" id="IPR014001">
    <property type="entry name" value="Helicase_ATP-bd"/>
</dbReference>
<keyword evidence="1" id="KW-0547">Nucleotide-binding</keyword>
<dbReference type="PATRIC" id="fig|46224.3.peg.463"/>
<dbReference type="OrthoDB" id="2943946at2"/>
<feature type="region of interest" description="Disordered" evidence="4">
    <location>
        <begin position="1"/>
        <end position="30"/>
    </location>
</feature>
<organism evidence="6 7">
    <name type="scientific">Heyndrickxia sporothermodurans</name>
    <dbReference type="NCBI Taxonomy" id="46224"/>
    <lineage>
        <taxon>Bacteria</taxon>
        <taxon>Bacillati</taxon>
        <taxon>Bacillota</taxon>
        <taxon>Bacilli</taxon>
        <taxon>Bacillales</taxon>
        <taxon>Bacillaceae</taxon>
        <taxon>Heyndrickxia</taxon>
    </lineage>
</organism>
<dbReference type="PROSITE" id="PS51192">
    <property type="entry name" value="HELICASE_ATP_BIND_1"/>
    <property type="match status" value="1"/>
</dbReference>
<accession>A0A150LG87</accession>
<reference evidence="6 7" key="1">
    <citation type="submission" date="2016-01" db="EMBL/GenBank/DDBJ databases">
        <title>Genome Sequences of Twelve Sporeforming Bacillus Species Isolated from Foods.</title>
        <authorList>
            <person name="Berendsen E.M."/>
            <person name="Wells-Bennik M.H."/>
            <person name="Krawcyk A.O."/>
            <person name="De Jong A."/>
            <person name="Holsappel S."/>
            <person name="Eijlander R.T."/>
            <person name="Kuipers O.P."/>
        </authorList>
    </citation>
    <scope>NUCLEOTIDE SEQUENCE [LARGE SCALE GENOMIC DNA]</scope>
    <source>
        <strain evidence="6 7">B4102</strain>
    </source>
</reference>
<dbReference type="GO" id="GO:0003677">
    <property type="term" value="F:DNA binding"/>
    <property type="evidence" value="ECO:0007669"/>
    <property type="project" value="InterPro"/>
</dbReference>
<feature type="compositionally biased region" description="Basic and acidic residues" evidence="4">
    <location>
        <begin position="13"/>
        <end position="27"/>
    </location>
</feature>
<proteinExistence type="predicted"/>
<dbReference type="InterPro" id="IPR027417">
    <property type="entry name" value="P-loop_NTPase"/>
</dbReference>
<dbReference type="Pfam" id="PF00271">
    <property type="entry name" value="Helicase_C"/>
    <property type="match status" value="1"/>
</dbReference>
<evidence type="ECO:0000256" key="1">
    <source>
        <dbReference type="ARBA" id="ARBA00022741"/>
    </source>
</evidence>
<keyword evidence="3" id="KW-0067">ATP-binding</keyword>
<keyword evidence="2" id="KW-0378">Hydrolase</keyword>
<dbReference type="SMART" id="SM00487">
    <property type="entry name" value="DEXDc"/>
    <property type="match status" value="1"/>
</dbReference>
<evidence type="ECO:0000256" key="2">
    <source>
        <dbReference type="ARBA" id="ARBA00022801"/>
    </source>
</evidence>
<name>A0A150LG87_9BACI</name>
<evidence type="ECO:0000313" key="6">
    <source>
        <dbReference type="EMBL" id="KYD11049.1"/>
    </source>
</evidence>
<dbReference type="EMBL" id="LQYN01000010">
    <property type="protein sequence ID" value="KYD11049.1"/>
    <property type="molecule type" value="Genomic_DNA"/>
</dbReference>
<dbReference type="Pfam" id="PF08707">
    <property type="entry name" value="PriCT_2"/>
    <property type="match status" value="1"/>
</dbReference>
<feature type="domain" description="Helicase ATP-binding" evidence="5">
    <location>
        <begin position="373"/>
        <end position="538"/>
    </location>
</feature>
<dbReference type="Gene3D" id="3.40.50.300">
    <property type="entry name" value="P-loop containing nucleotide triphosphate hydrolases"/>
    <property type="match status" value="2"/>
</dbReference>
<comment type="caution">
    <text evidence="6">The sequence shown here is derived from an EMBL/GenBank/DDBJ whole genome shotgun (WGS) entry which is preliminary data.</text>
</comment>
<gene>
    <name evidence="6" type="ORF">B4102_0109</name>
</gene>
<dbReference type="PANTHER" id="PTHR24031">
    <property type="entry name" value="RNA HELICASE"/>
    <property type="match status" value="1"/>
</dbReference>
<dbReference type="GO" id="GO:0005524">
    <property type="term" value="F:ATP binding"/>
    <property type="evidence" value="ECO:0007669"/>
    <property type="project" value="UniProtKB-KW"/>
</dbReference>
<sequence>MKSLAKNGHKNSRVPDQENSDRLHNEHTVNLSHKRSGMQNFFSEKRLHNAPEQTHLVNFYNHRFMEQPKKNVMGTMYVHVKRQKSIYKRLDEILERFSQGYCGILAHVNYDIAFVSTDLFAIDVDDDHKKTTPHKVFEQTGACGLFYTFSHGLKGNRYRLLFKLDEPVTNKKEMREIIKLVADTLRAEGIPTDSITNVNTIIRGGKSGRYHIDEHKALSTANLRAEAIKRNEVRQKALYQEAENKDYRPLDFKELKELAEAIGHIPTHTGQREKWTDCVMAIKHQENLGLIEYEEGYELFDIISGGETREKEYKNWSTNGLVGVGTLIHYARENGYKGSVGKNYYPEHITTTKKLYDVKNIRVSRYIPTETMTDFLQGENRLLLDSPTGSGKTEATVKAFEMLSDQNPNHFYVFAVPTTTLTQQIALKYGIQGLFGTIDKLGKKIYYYAEKEAKKIFVCTYDKAPKLIEMLQRLKPWRYTLVVDEYHKIVTDLNYRYQAIKELYDITKGAKTFLALSGTTDDIDKNQFDEVIKIKNGHEAAPITDFVNYTYENKNDGLTELAVLLQERSKQTKVIVYIEAKEKIEILYHTLRKKGINVQKITSDIKKQRGYKEIVENEKIADDIQVILATSVIADGINILNTPRLEVIVVCNEFSNFFTPSIIKQISHRPRNHYDRFSIYMQEQKQEDTCKPYNIEKDYYWKTNNAKRLAEELNKDPYFDPLLFHRSIIENRYGLDIDKDTKEVIYDVMKLRTRSAIDQKNYYRGNRESFVKVVEKILRAKETRHLNISESIRNNTLGTDLVLEAERSIQDEFERLERKYPPIGKVFTTKAYEAFLNEDENELKQLEKRMEPRHYRHLRQTTKIASYETCKLLVKQVKRDADAHRYINDLQAMNDIIYLESVHRNTPTKKVLKAILNIPDWQDWQTTNEYKKSLEKLAKKVNLTKKDIKAVERMLQIENRRIGEKRTPVKRIVGTITIDLLAKRYGISPATIEQNLYVAASLNINSTFKKVVKTKLKRLQPIKQDTFF</sequence>